<evidence type="ECO:0000313" key="10">
    <source>
        <dbReference type="EMBL" id="ANE82415.1"/>
    </source>
</evidence>
<protein>
    <submittedName>
        <fullName evidence="10">Polyketide synthase</fullName>
    </submittedName>
</protein>
<dbReference type="GO" id="GO:0034081">
    <property type="term" value="C:polyketide synthase complex"/>
    <property type="evidence" value="ECO:0007669"/>
    <property type="project" value="UniProtKB-ARBA"/>
</dbReference>
<keyword evidence="5" id="KW-0443">Lipid metabolism</keyword>
<keyword evidence="5" id="KW-0276">Fatty acid metabolism</keyword>
<keyword evidence="6" id="KW-0012">Acyltransferase</keyword>
<dbReference type="KEGG" id="madi:A7U43_26985"/>
<dbReference type="FunFam" id="3.40.47.10:FF:000014">
    <property type="entry name" value="Chalcone synthase 1"/>
    <property type="match status" value="1"/>
</dbReference>
<evidence type="ECO:0000256" key="4">
    <source>
        <dbReference type="ARBA" id="ARBA00022679"/>
    </source>
</evidence>
<dbReference type="GO" id="GO:0030639">
    <property type="term" value="P:polyketide biosynthetic process"/>
    <property type="evidence" value="ECO:0007669"/>
    <property type="project" value="TreeGrafter"/>
</dbReference>
<proteinExistence type="inferred from homology"/>
<dbReference type="GO" id="GO:0071770">
    <property type="term" value="P:DIM/DIP cell wall layer assembly"/>
    <property type="evidence" value="ECO:0007669"/>
    <property type="project" value="UniProtKB-ARBA"/>
</dbReference>
<name>A0A172UTU0_9MYCO</name>
<reference evidence="10 11" key="1">
    <citation type="submission" date="2016-05" db="EMBL/GenBank/DDBJ databases">
        <title>Complete genome sequence of a phthalic acid esters degrading Mycobacterium sp. YC-RL4.</title>
        <authorList>
            <person name="Ren L."/>
            <person name="Fan S."/>
            <person name="Ruth N."/>
            <person name="Jia Y."/>
            <person name="Wang J."/>
            <person name="Qiao C."/>
        </authorList>
    </citation>
    <scope>NUCLEOTIDE SEQUENCE [LARGE SCALE GENOMIC DNA]</scope>
    <source>
        <strain evidence="10 11">YC-RL4</strain>
    </source>
</reference>
<dbReference type="PANTHER" id="PTHR11877">
    <property type="entry name" value="HYDROXYMETHYLGLUTARYL-COA SYNTHASE"/>
    <property type="match status" value="1"/>
</dbReference>
<dbReference type="GO" id="GO:0006633">
    <property type="term" value="P:fatty acid biosynthetic process"/>
    <property type="evidence" value="ECO:0007669"/>
    <property type="project" value="UniProtKB-UniPathway"/>
</dbReference>
<dbReference type="InterPro" id="IPR016039">
    <property type="entry name" value="Thiolase-like"/>
</dbReference>
<feature type="domain" description="Chalcone/stilbene synthase N-terminal" evidence="8">
    <location>
        <begin position="72"/>
        <end position="209"/>
    </location>
</feature>
<dbReference type="Pfam" id="PF02797">
    <property type="entry name" value="Chal_sti_synt_C"/>
    <property type="match status" value="1"/>
</dbReference>
<dbReference type="InterPro" id="IPR012328">
    <property type="entry name" value="Chalcone/stilbene_synt_C"/>
</dbReference>
<dbReference type="STRING" id="1682113.A7U43_26985"/>
<dbReference type="EMBL" id="CP015596">
    <property type="protein sequence ID" value="ANE82415.1"/>
    <property type="molecule type" value="Genomic_DNA"/>
</dbReference>
<evidence type="ECO:0000313" key="11">
    <source>
        <dbReference type="Proteomes" id="UP000077143"/>
    </source>
</evidence>
<dbReference type="CDD" id="cd00831">
    <property type="entry name" value="CHS_like"/>
    <property type="match status" value="1"/>
</dbReference>
<evidence type="ECO:0000256" key="5">
    <source>
        <dbReference type="ARBA" id="ARBA00022832"/>
    </source>
</evidence>
<evidence type="ECO:0000256" key="6">
    <source>
        <dbReference type="ARBA" id="ARBA00023315"/>
    </source>
</evidence>
<evidence type="ECO:0000256" key="2">
    <source>
        <dbReference type="ARBA" id="ARBA00005531"/>
    </source>
</evidence>
<gene>
    <name evidence="10" type="ORF">A7U43_26985</name>
</gene>
<comment type="similarity">
    <text evidence="2">Belongs to the thiolase-like superfamily. Chalcone/stilbene synthases family.</text>
</comment>
<dbReference type="Proteomes" id="UP000077143">
    <property type="component" value="Chromosome"/>
</dbReference>
<dbReference type="AlphaFoldDB" id="A0A172UTU0"/>
<evidence type="ECO:0000256" key="1">
    <source>
        <dbReference type="ARBA" id="ARBA00005194"/>
    </source>
</evidence>
<dbReference type="SUPFAM" id="SSF53901">
    <property type="entry name" value="Thiolase-like"/>
    <property type="match status" value="1"/>
</dbReference>
<dbReference type="InterPro" id="IPR001099">
    <property type="entry name" value="Chalcone/stilbene_synt_N"/>
</dbReference>
<evidence type="ECO:0000256" key="3">
    <source>
        <dbReference type="ARBA" id="ARBA00011738"/>
    </source>
</evidence>
<dbReference type="PANTHER" id="PTHR11877:SF99">
    <property type="entry name" value="1,3,6,8-TETRAHYDROXYNAPHTHALENE SYNTHASE"/>
    <property type="match status" value="1"/>
</dbReference>
<dbReference type="GO" id="GO:0016747">
    <property type="term" value="F:acyltransferase activity, transferring groups other than amino-acyl groups"/>
    <property type="evidence" value="ECO:0007669"/>
    <property type="project" value="InterPro"/>
</dbReference>
<dbReference type="PIRSF" id="PIRSF000451">
    <property type="entry name" value="PKS_III"/>
    <property type="match status" value="1"/>
</dbReference>
<keyword evidence="4" id="KW-0808">Transferase</keyword>
<comment type="subunit">
    <text evidence="3">Homodimer.</text>
</comment>
<sequence>MATNLAGMPTHSTIAGVHGVLPPHRYTQDEITEALLALPGYDGLEDAVRGLHKSAKVNSRYLVRPLEEYAALTDFGAANNLFIEHATELGCAALAGALDEAGLRPEDVDLIVTTTVTGAAVPSLDARIAGQLGLRADVRRIPIFGLGCVAGAAGIARLHDYLRGAPDKVAVLVSVELCSLTRKHHPSMPTLVAGALFGDGASAVVAVGAQRAERLNPAGPDVLDSRSHLYPDSLHAMGWDIGTDGFEIVLSAEVPSFVGRYLGDDVTEFLDAHDLTVPDIGTWVSHPGGPKVIEAIIDTLSLPADALDLTWQSLAEIGNLSSSSVLHVLRDTIRKRPAAGTPGVLMAMGPGFCSELVLLRWR</sequence>
<feature type="active site" description="Acyl-thioester intermediate" evidence="7">
    <location>
        <position position="148"/>
    </location>
</feature>
<comment type="pathway">
    <text evidence="1">Lipid metabolism; fatty acid biosynthesis.</text>
</comment>
<evidence type="ECO:0000256" key="7">
    <source>
        <dbReference type="PIRSR" id="PIRSR000451-1"/>
    </source>
</evidence>
<dbReference type="InterPro" id="IPR011141">
    <property type="entry name" value="Polyketide_synthase_type-III"/>
</dbReference>
<feature type="domain" description="Chalcone/stilbene synthase C-terminal" evidence="9">
    <location>
        <begin position="228"/>
        <end position="360"/>
    </location>
</feature>
<evidence type="ECO:0000259" key="8">
    <source>
        <dbReference type="Pfam" id="PF00195"/>
    </source>
</evidence>
<dbReference type="Gene3D" id="3.40.47.10">
    <property type="match status" value="2"/>
</dbReference>
<keyword evidence="11" id="KW-1185">Reference proteome</keyword>
<dbReference type="UniPathway" id="UPA00094"/>
<evidence type="ECO:0000259" key="9">
    <source>
        <dbReference type="Pfam" id="PF02797"/>
    </source>
</evidence>
<dbReference type="FunFam" id="3.40.47.10:FF:000053">
    <property type="entry name" value="Alpha-pyrone synthesis polyketide synthase"/>
    <property type="match status" value="1"/>
</dbReference>
<accession>A0A172UTU0</accession>
<dbReference type="Pfam" id="PF00195">
    <property type="entry name" value="Chal_sti_synt_N"/>
    <property type="match status" value="1"/>
</dbReference>
<organism evidence="10 11">
    <name type="scientific">Mycobacterium adipatum</name>
    <dbReference type="NCBI Taxonomy" id="1682113"/>
    <lineage>
        <taxon>Bacteria</taxon>
        <taxon>Bacillati</taxon>
        <taxon>Actinomycetota</taxon>
        <taxon>Actinomycetes</taxon>
        <taxon>Mycobacteriales</taxon>
        <taxon>Mycobacteriaceae</taxon>
        <taxon>Mycobacterium</taxon>
    </lineage>
</organism>